<accession>A0A9K3PX45</accession>
<reference evidence="4" key="2">
    <citation type="submission" date="2021-04" db="EMBL/GenBank/DDBJ databases">
        <authorList>
            <person name="Podell S."/>
        </authorList>
    </citation>
    <scope>NUCLEOTIDE SEQUENCE</scope>
    <source>
        <strain evidence="4">Hildebrandi</strain>
    </source>
</reference>
<evidence type="ECO:0000259" key="3">
    <source>
        <dbReference type="PROSITE" id="PS50076"/>
    </source>
</evidence>
<dbReference type="GO" id="GO:0051787">
    <property type="term" value="F:misfolded protein binding"/>
    <property type="evidence" value="ECO:0007669"/>
    <property type="project" value="TreeGrafter"/>
</dbReference>
<dbReference type="InterPro" id="IPR018253">
    <property type="entry name" value="DnaJ_domain_CS"/>
</dbReference>
<dbReference type="GO" id="GO:0051087">
    <property type="term" value="F:protein-folding chaperone binding"/>
    <property type="evidence" value="ECO:0007669"/>
    <property type="project" value="TreeGrafter"/>
</dbReference>
<sequence>MSSNEQDASADDFSGLGGFFFYVFIVHPITAWILRPGRFERKKSIMYAIAFLAALAAIKTGLEIQQRGPNYYQLLDVTRESSPLDIKRAYKKLGLQLHPDKNPSPDAADQFDRVKQAYDVLMDLELRDVYNKFGKEGIAQNKRYSETQFLIEVAIFYVSWAVMAFLLTMGKKSGNARDWTFTGLIVMLVVEVVVMTSQTNPIPSWLFPTMTESDLVKIMHSLFPAFMNGCRSLGAFLYVDVDAQLRQFLLALQEQNKDILLVLRDIQIGVQNIQAHGGGGGGPRLGAPTTSNLPVASEDGTSVATKATPTGKIRELQDRLQYSNANVAQAVQSLKTENKSSNLGFYGMIIGYIVISYLFG</sequence>
<keyword evidence="2" id="KW-0812">Transmembrane</keyword>
<feature type="transmembrane region" description="Helical" evidence="2">
    <location>
        <begin position="13"/>
        <end position="33"/>
    </location>
</feature>
<dbReference type="CDD" id="cd06257">
    <property type="entry name" value="DnaJ"/>
    <property type="match status" value="1"/>
</dbReference>
<keyword evidence="2" id="KW-0472">Membrane</keyword>
<gene>
    <name evidence="4" type="ORF">IV203_026175</name>
</gene>
<dbReference type="OrthoDB" id="552049at2759"/>
<evidence type="ECO:0000256" key="1">
    <source>
        <dbReference type="ARBA" id="ARBA00023186"/>
    </source>
</evidence>
<feature type="transmembrane region" description="Helical" evidence="2">
    <location>
        <begin position="179"/>
        <end position="198"/>
    </location>
</feature>
<dbReference type="PANTHER" id="PTHR44360">
    <property type="entry name" value="DNAJ HOMOLOG SUBFAMILY B MEMBER 9"/>
    <property type="match status" value="1"/>
</dbReference>
<dbReference type="Pfam" id="PF00226">
    <property type="entry name" value="DnaJ"/>
    <property type="match status" value="1"/>
</dbReference>
<evidence type="ECO:0000313" key="4">
    <source>
        <dbReference type="EMBL" id="KAG7362815.1"/>
    </source>
</evidence>
<reference evidence="4" key="1">
    <citation type="journal article" date="2021" name="Sci. Rep.">
        <title>Diploid genomic architecture of Nitzschia inconspicua, an elite biomass production diatom.</title>
        <authorList>
            <person name="Oliver A."/>
            <person name="Podell S."/>
            <person name="Pinowska A."/>
            <person name="Traller J.C."/>
            <person name="Smith S.R."/>
            <person name="McClure R."/>
            <person name="Beliaev A."/>
            <person name="Bohutskyi P."/>
            <person name="Hill E.A."/>
            <person name="Rabines A."/>
            <person name="Zheng H."/>
            <person name="Allen L.Z."/>
            <person name="Kuo A."/>
            <person name="Grigoriev I.V."/>
            <person name="Allen A.E."/>
            <person name="Hazlebeck D."/>
            <person name="Allen E.E."/>
        </authorList>
    </citation>
    <scope>NUCLEOTIDE SEQUENCE</scope>
    <source>
        <strain evidence="4">Hildebrandi</strain>
    </source>
</reference>
<dbReference type="PROSITE" id="PS00636">
    <property type="entry name" value="DNAJ_1"/>
    <property type="match status" value="1"/>
</dbReference>
<feature type="transmembrane region" description="Helical" evidence="2">
    <location>
        <begin position="149"/>
        <end position="167"/>
    </location>
</feature>
<dbReference type="PANTHER" id="PTHR44360:SF1">
    <property type="entry name" value="DNAJ HOMOLOG SUBFAMILY B MEMBER 9"/>
    <property type="match status" value="1"/>
</dbReference>
<feature type="domain" description="J" evidence="3">
    <location>
        <begin position="70"/>
        <end position="134"/>
    </location>
</feature>
<proteinExistence type="predicted"/>
<keyword evidence="5" id="KW-1185">Reference proteome</keyword>
<evidence type="ECO:0000313" key="5">
    <source>
        <dbReference type="Proteomes" id="UP000693970"/>
    </source>
</evidence>
<dbReference type="GO" id="GO:0036503">
    <property type="term" value="P:ERAD pathway"/>
    <property type="evidence" value="ECO:0007669"/>
    <property type="project" value="TreeGrafter"/>
</dbReference>
<name>A0A9K3PX45_9STRA</name>
<dbReference type="AlphaFoldDB" id="A0A9K3PX45"/>
<feature type="transmembrane region" description="Helical" evidence="2">
    <location>
        <begin position="45"/>
        <end position="62"/>
    </location>
</feature>
<keyword evidence="1" id="KW-0143">Chaperone</keyword>
<dbReference type="Proteomes" id="UP000693970">
    <property type="component" value="Unassembled WGS sequence"/>
</dbReference>
<organism evidence="4 5">
    <name type="scientific">Nitzschia inconspicua</name>
    <dbReference type="NCBI Taxonomy" id="303405"/>
    <lineage>
        <taxon>Eukaryota</taxon>
        <taxon>Sar</taxon>
        <taxon>Stramenopiles</taxon>
        <taxon>Ochrophyta</taxon>
        <taxon>Bacillariophyta</taxon>
        <taxon>Bacillariophyceae</taxon>
        <taxon>Bacillariophycidae</taxon>
        <taxon>Bacillariales</taxon>
        <taxon>Bacillariaceae</taxon>
        <taxon>Nitzschia</taxon>
    </lineage>
</organism>
<dbReference type="InterPro" id="IPR051948">
    <property type="entry name" value="Hsp70_co-chaperone_J-domain"/>
</dbReference>
<dbReference type="GO" id="GO:0005783">
    <property type="term" value="C:endoplasmic reticulum"/>
    <property type="evidence" value="ECO:0007669"/>
    <property type="project" value="TreeGrafter"/>
</dbReference>
<dbReference type="InterPro" id="IPR001623">
    <property type="entry name" value="DnaJ_domain"/>
</dbReference>
<protein>
    <submittedName>
        <fullName evidence="4">Molecular chaperone DnaJ</fullName>
    </submittedName>
</protein>
<feature type="transmembrane region" description="Helical" evidence="2">
    <location>
        <begin position="343"/>
        <end position="359"/>
    </location>
</feature>
<dbReference type="EMBL" id="JAGRRH010000010">
    <property type="protein sequence ID" value="KAG7362815.1"/>
    <property type="molecule type" value="Genomic_DNA"/>
</dbReference>
<dbReference type="PROSITE" id="PS50076">
    <property type="entry name" value="DNAJ_2"/>
    <property type="match status" value="1"/>
</dbReference>
<dbReference type="SMART" id="SM00271">
    <property type="entry name" value="DnaJ"/>
    <property type="match status" value="1"/>
</dbReference>
<evidence type="ECO:0000256" key="2">
    <source>
        <dbReference type="SAM" id="Phobius"/>
    </source>
</evidence>
<keyword evidence="2" id="KW-1133">Transmembrane helix</keyword>
<comment type="caution">
    <text evidence="4">The sequence shown here is derived from an EMBL/GenBank/DDBJ whole genome shotgun (WGS) entry which is preliminary data.</text>
</comment>